<dbReference type="EMBL" id="FWWZ01000001">
    <property type="protein sequence ID" value="SMC09887.1"/>
    <property type="molecule type" value="Genomic_DNA"/>
</dbReference>
<dbReference type="InterPro" id="IPR003593">
    <property type="entry name" value="AAA+_ATPase"/>
</dbReference>
<proteinExistence type="predicted"/>
<name>A0A1W1WUD3_9BACT</name>
<dbReference type="CDD" id="cd18552">
    <property type="entry name" value="ABC_6TM_MsbA_like"/>
    <property type="match status" value="1"/>
</dbReference>
<feature type="domain" description="ABC transmembrane type-1" evidence="11">
    <location>
        <begin position="24"/>
        <end position="306"/>
    </location>
</feature>
<feature type="transmembrane region" description="Helical" evidence="9">
    <location>
        <begin position="65"/>
        <end position="84"/>
    </location>
</feature>
<sequence length="570" mass="64455">MGEGLIATLKRFWPYIIKHKTKFFIAIIGMIMAAIGTSASAYVVKPILDDIFINKDEQMLKLLPPLVIFLYFLKGFGKFIQVYYTEYIGQDVIRAVRERMLASILAMQMGYFVQQPSGELISRLTNDINRIKNVVANMIPSFIRELLTIFALTFVVIYQSPKLALYFLFIMPLAIYPLSRLAKRMKKISHASQEKISDLTTHLTEIFNNIELIKAEAREPQELKRFQKHNQDFFELTIKQVRTQEIISPLMEVLGAVIVSLVIFIGGQEVIEGKMTTGEFFSFMTALFMLYTPIKHTSKLYNQIQDAIAAAERIFQIIELTPTIKSGTKAVPANIEKICFEGVDLAYEDKKVLQNISFCAHKDAITAIVGDSGSGKSSLINLIVRFYDPQRGKVTINDVNIKSFDLKSLRNSIALVTQRIYLFQESIAVNIGGEEYDEARVIDALKKAKAYDFVETLPQGIHTKLTEAAMNLSGGQRQRLAIARALYKDPKILIFDEATSALDKRSEAQILQTIKELAQGRIILLISHNIRSITFADKIVVMQNGKKVCEGDHADLLATCSIYKELYNKN</sequence>
<dbReference type="Pfam" id="PF00005">
    <property type="entry name" value="ABC_tran"/>
    <property type="match status" value="1"/>
</dbReference>
<dbReference type="InterPro" id="IPR003439">
    <property type="entry name" value="ABC_transporter-like_ATP-bd"/>
</dbReference>
<reference evidence="13" key="1">
    <citation type="submission" date="2017-04" db="EMBL/GenBank/DDBJ databases">
        <authorList>
            <person name="Varghese N."/>
            <person name="Submissions S."/>
        </authorList>
    </citation>
    <scope>NUCLEOTIDE SEQUENCE [LARGE SCALE GENOMIC DNA]</scope>
    <source>
        <strain evidence="13">DSM 16512</strain>
    </source>
</reference>
<dbReference type="GO" id="GO:0016887">
    <property type="term" value="F:ATP hydrolysis activity"/>
    <property type="evidence" value="ECO:0007669"/>
    <property type="project" value="InterPro"/>
</dbReference>
<keyword evidence="6 12" id="KW-0067">ATP-binding</keyword>
<dbReference type="PANTHER" id="PTHR43394:SF1">
    <property type="entry name" value="ATP-BINDING CASSETTE SUB-FAMILY B MEMBER 10, MITOCHONDRIAL"/>
    <property type="match status" value="1"/>
</dbReference>
<dbReference type="STRING" id="1069081.SAMN05660197_1709"/>
<evidence type="ECO:0000313" key="13">
    <source>
        <dbReference type="Proteomes" id="UP000192602"/>
    </source>
</evidence>
<evidence type="ECO:0000256" key="9">
    <source>
        <dbReference type="SAM" id="Phobius"/>
    </source>
</evidence>
<keyword evidence="4 9" id="KW-0812">Transmembrane</keyword>
<accession>A0A1W1WUD3</accession>
<dbReference type="SUPFAM" id="SSF52540">
    <property type="entry name" value="P-loop containing nucleoside triphosphate hydrolases"/>
    <property type="match status" value="1"/>
</dbReference>
<keyword evidence="7 9" id="KW-1133">Transmembrane helix</keyword>
<dbReference type="SMART" id="SM00382">
    <property type="entry name" value="AAA"/>
    <property type="match status" value="1"/>
</dbReference>
<dbReference type="GO" id="GO:0005886">
    <property type="term" value="C:plasma membrane"/>
    <property type="evidence" value="ECO:0007669"/>
    <property type="project" value="UniProtKB-SubCell"/>
</dbReference>
<evidence type="ECO:0000256" key="7">
    <source>
        <dbReference type="ARBA" id="ARBA00022989"/>
    </source>
</evidence>
<evidence type="ECO:0000256" key="3">
    <source>
        <dbReference type="ARBA" id="ARBA00022475"/>
    </source>
</evidence>
<protein>
    <submittedName>
        <fullName evidence="12">ATP-binding cassette, subfamily B, MsbA</fullName>
    </submittedName>
</protein>
<feature type="transmembrane region" description="Helical" evidence="9">
    <location>
        <begin position="23"/>
        <end position="44"/>
    </location>
</feature>
<dbReference type="PROSITE" id="PS00211">
    <property type="entry name" value="ABC_TRANSPORTER_1"/>
    <property type="match status" value="1"/>
</dbReference>
<dbReference type="PROSITE" id="PS50929">
    <property type="entry name" value="ABC_TM1F"/>
    <property type="match status" value="1"/>
</dbReference>
<feature type="transmembrane region" description="Helical" evidence="9">
    <location>
        <begin position="134"/>
        <end position="157"/>
    </location>
</feature>
<keyword evidence="3" id="KW-1003">Cell membrane</keyword>
<evidence type="ECO:0000256" key="8">
    <source>
        <dbReference type="ARBA" id="ARBA00023136"/>
    </source>
</evidence>
<dbReference type="Gene3D" id="1.20.1560.10">
    <property type="entry name" value="ABC transporter type 1, transmembrane domain"/>
    <property type="match status" value="1"/>
</dbReference>
<evidence type="ECO:0000256" key="1">
    <source>
        <dbReference type="ARBA" id="ARBA00004651"/>
    </source>
</evidence>
<keyword evidence="2" id="KW-0813">Transport</keyword>
<dbReference type="InterPro" id="IPR039421">
    <property type="entry name" value="Type_1_exporter"/>
</dbReference>
<organism evidence="12 13">
    <name type="scientific">Nitratiruptor tergarcus DSM 16512</name>
    <dbReference type="NCBI Taxonomy" id="1069081"/>
    <lineage>
        <taxon>Bacteria</taxon>
        <taxon>Pseudomonadati</taxon>
        <taxon>Campylobacterota</taxon>
        <taxon>Epsilonproteobacteria</taxon>
        <taxon>Nautiliales</taxon>
        <taxon>Nitratiruptoraceae</taxon>
        <taxon>Nitratiruptor</taxon>
    </lineage>
</organism>
<dbReference type="Gene3D" id="3.40.50.300">
    <property type="entry name" value="P-loop containing nucleotide triphosphate hydrolases"/>
    <property type="match status" value="1"/>
</dbReference>
<dbReference type="GO" id="GO:0015421">
    <property type="term" value="F:ABC-type oligopeptide transporter activity"/>
    <property type="evidence" value="ECO:0007669"/>
    <property type="project" value="TreeGrafter"/>
</dbReference>
<dbReference type="InterPro" id="IPR036640">
    <property type="entry name" value="ABC1_TM_sf"/>
</dbReference>
<dbReference type="GO" id="GO:0005524">
    <property type="term" value="F:ATP binding"/>
    <property type="evidence" value="ECO:0007669"/>
    <property type="project" value="UniProtKB-KW"/>
</dbReference>
<dbReference type="Pfam" id="PF00664">
    <property type="entry name" value="ABC_membrane"/>
    <property type="match status" value="1"/>
</dbReference>
<comment type="subcellular location">
    <subcellularLocation>
        <location evidence="1">Cell membrane</location>
        <topology evidence="1">Multi-pass membrane protein</topology>
    </subcellularLocation>
</comment>
<evidence type="ECO:0000256" key="5">
    <source>
        <dbReference type="ARBA" id="ARBA00022741"/>
    </source>
</evidence>
<keyword evidence="8 9" id="KW-0472">Membrane</keyword>
<dbReference type="RefSeq" id="WP_197685327.1">
    <property type="nucleotide sequence ID" value="NZ_AP026671.1"/>
</dbReference>
<feature type="transmembrane region" description="Helical" evidence="9">
    <location>
        <begin position="163"/>
        <end position="179"/>
    </location>
</feature>
<evidence type="ECO:0000259" key="10">
    <source>
        <dbReference type="PROSITE" id="PS50893"/>
    </source>
</evidence>
<dbReference type="SUPFAM" id="SSF90123">
    <property type="entry name" value="ABC transporter transmembrane region"/>
    <property type="match status" value="1"/>
</dbReference>
<dbReference type="InterPro" id="IPR027417">
    <property type="entry name" value="P-loop_NTPase"/>
</dbReference>
<evidence type="ECO:0000256" key="2">
    <source>
        <dbReference type="ARBA" id="ARBA00022448"/>
    </source>
</evidence>
<dbReference type="Proteomes" id="UP000192602">
    <property type="component" value="Unassembled WGS sequence"/>
</dbReference>
<keyword evidence="5" id="KW-0547">Nucleotide-binding</keyword>
<gene>
    <name evidence="12" type="ORF">SAMN05660197_1709</name>
</gene>
<evidence type="ECO:0000256" key="6">
    <source>
        <dbReference type="ARBA" id="ARBA00022840"/>
    </source>
</evidence>
<dbReference type="InterPro" id="IPR011527">
    <property type="entry name" value="ABC1_TM_dom"/>
</dbReference>
<dbReference type="FunFam" id="3.40.50.300:FF:000221">
    <property type="entry name" value="Multidrug ABC transporter ATP-binding protein"/>
    <property type="match status" value="1"/>
</dbReference>
<keyword evidence="13" id="KW-1185">Reference proteome</keyword>
<dbReference type="PANTHER" id="PTHR43394">
    <property type="entry name" value="ATP-DEPENDENT PERMEASE MDL1, MITOCHONDRIAL"/>
    <property type="match status" value="1"/>
</dbReference>
<evidence type="ECO:0000259" key="11">
    <source>
        <dbReference type="PROSITE" id="PS50929"/>
    </source>
</evidence>
<dbReference type="InterPro" id="IPR017871">
    <property type="entry name" value="ABC_transporter-like_CS"/>
</dbReference>
<evidence type="ECO:0000256" key="4">
    <source>
        <dbReference type="ARBA" id="ARBA00022692"/>
    </source>
</evidence>
<feature type="domain" description="ABC transporter" evidence="10">
    <location>
        <begin position="338"/>
        <end position="569"/>
    </location>
</feature>
<evidence type="ECO:0000313" key="12">
    <source>
        <dbReference type="EMBL" id="SMC09887.1"/>
    </source>
</evidence>
<dbReference type="AlphaFoldDB" id="A0A1W1WUD3"/>
<feature type="transmembrane region" description="Helical" evidence="9">
    <location>
        <begin position="246"/>
        <end position="265"/>
    </location>
</feature>
<dbReference type="PROSITE" id="PS50893">
    <property type="entry name" value="ABC_TRANSPORTER_2"/>
    <property type="match status" value="1"/>
</dbReference>